<dbReference type="NCBIfam" id="TIGR04057">
    <property type="entry name" value="SusC_RagA_signa"/>
    <property type="match status" value="1"/>
</dbReference>
<comment type="caution">
    <text evidence="12">The sequence shown here is derived from an EMBL/GenBank/DDBJ whole genome shotgun (WGS) entry which is preliminary data.</text>
</comment>
<keyword evidence="6 8" id="KW-0472">Membrane</keyword>
<dbReference type="InterPro" id="IPR023996">
    <property type="entry name" value="TonB-dep_OMP_SusC/RagA"/>
</dbReference>
<comment type="subcellular location">
    <subcellularLocation>
        <location evidence="1 8">Cell outer membrane</location>
        <topology evidence="1 8">Multi-pass membrane protein</topology>
    </subcellularLocation>
</comment>
<dbReference type="Pfam" id="PF13715">
    <property type="entry name" value="CarbopepD_reg_2"/>
    <property type="match status" value="1"/>
</dbReference>
<dbReference type="AlphaFoldDB" id="A0A3P1CKW3"/>
<evidence type="ECO:0000256" key="5">
    <source>
        <dbReference type="ARBA" id="ARBA00023077"/>
    </source>
</evidence>
<evidence type="ECO:0000256" key="1">
    <source>
        <dbReference type="ARBA" id="ARBA00004571"/>
    </source>
</evidence>
<keyword evidence="3 8" id="KW-1134">Transmembrane beta strand</keyword>
<dbReference type="InterPro" id="IPR008969">
    <property type="entry name" value="CarboxyPept-like_regulatory"/>
</dbReference>
<comment type="similarity">
    <text evidence="8 9">Belongs to the TonB-dependent receptor family.</text>
</comment>
<keyword evidence="7 8" id="KW-0998">Cell outer membrane</keyword>
<evidence type="ECO:0000256" key="9">
    <source>
        <dbReference type="RuleBase" id="RU003357"/>
    </source>
</evidence>
<evidence type="ECO:0000256" key="6">
    <source>
        <dbReference type="ARBA" id="ARBA00023136"/>
    </source>
</evidence>
<dbReference type="Gene3D" id="2.170.130.10">
    <property type="entry name" value="TonB-dependent receptor, plug domain"/>
    <property type="match status" value="1"/>
</dbReference>
<dbReference type="Gene3D" id="2.40.170.20">
    <property type="entry name" value="TonB-dependent receptor, beta-barrel domain"/>
    <property type="match status" value="1"/>
</dbReference>
<dbReference type="InterPro" id="IPR012910">
    <property type="entry name" value="Plug_dom"/>
</dbReference>
<evidence type="ECO:0000313" key="13">
    <source>
        <dbReference type="Proteomes" id="UP000274271"/>
    </source>
</evidence>
<dbReference type="InterPro" id="IPR039426">
    <property type="entry name" value="TonB-dep_rcpt-like"/>
</dbReference>
<dbReference type="Proteomes" id="UP000274271">
    <property type="component" value="Unassembled WGS sequence"/>
</dbReference>
<gene>
    <name evidence="12" type="ORF">EHT87_16505</name>
</gene>
<evidence type="ECO:0000256" key="2">
    <source>
        <dbReference type="ARBA" id="ARBA00022448"/>
    </source>
</evidence>
<feature type="domain" description="TonB-dependent receptor plug" evidence="11">
    <location>
        <begin position="235"/>
        <end position="344"/>
    </location>
</feature>
<organism evidence="12 13">
    <name type="scientific">Larkinella knui</name>
    <dbReference type="NCBI Taxonomy" id="2025310"/>
    <lineage>
        <taxon>Bacteria</taxon>
        <taxon>Pseudomonadati</taxon>
        <taxon>Bacteroidota</taxon>
        <taxon>Cytophagia</taxon>
        <taxon>Cytophagales</taxon>
        <taxon>Spirosomataceae</taxon>
        <taxon>Larkinella</taxon>
    </lineage>
</organism>
<accession>A0A3P1CKW3</accession>
<dbReference type="InterPro" id="IPR023997">
    <property type="entry name" value="TonB-dep_OMP_SusC/RagA_CS"/>
</dbReference>
<evidence type="ECO:0000256" key="4">
    <source>
        <dbReference type="ARBA" id="ARBA00022692"/>
    </source>
</evidence>
<evidence type="ECO:0000313" key="12">
    <source>
        <dbReference type="EMBL" id="RRB13858.1"/>
    </source>
</evidence>
<dbReference type="InterPro" id="IPR000531">
    <property type="entry name" value="Beta-barrel_TonB"/>
</dbReference>
<evidence type="ECO:0000259" key="10">
    <source>
        <dbReference type="Pfam" id="PF00593"/>
    </source>
</evidence>
<dbReference type="SUPFAM" id="SSF49464">
    <property type="entry name" value="Carboxypeptidase regulatory domain-like"/>
    <property type="match status" value="1"/>
</dbReference>
<evidence type="ECO:0000256" key="7">
    <source>
        <dbReference type="ARBA" id="ARBA00023237"/>
    </source>
</evidence>
<proteinExistence type="inferred from homology"/>
<dbReference type="Gene3D" id="2.60.40.1120">
    <property type="entry name" value="Carboxypeptidase-like, regulatory domain"/>
    <property type="match status" value="1"/>
</dbReference>
<dbReference type="GO" id="GO:0009279">
    <property type="term" value="C:cell outer membrane"/>
    <property type="evidence" value="ECO:0007669"/>
    <property type="project" value="UniProtKB-SubCell"/>
</dbReference>
<keyword evidence="4 8" id="KW-0812">Transmembrane</keyword>
<keyword evidence="5 9" id="KW-0798">TonB box</keyword>
<evidence type="ECO:0000256" key="8">
    <source>
        <dbReference type="PROSITE-ProRule" id="PRU01360"/>
    </source>
</evidence>
<name>A0A3P1CKW3_9BACT</name>
<dbReference type="SUPFAM" id="SSF56935">
    <property type="entry name" value="Porins"/>
    <property type="match status" value="1"/>
</dbReference>
<evidence type="ECO:0000256" key="3">
    <source>
        <dbReference type="ARBA" id="ARBA00022452"/>
    </source>
</evidence>
<dbReference type="Pfam" id="PF07715">
    <property type="entry name" value="Plug"/>
    <property type="match status" value="1"/>
</dbReference>
<dbReference type="EMBL" id="RQJP01000003">
    <property type="protein sequence ID" value="RRB13858.1"/>
    <property type="molecule type" value="Genomic_DNA"/>
</dbReference>
<sequence>MKKTFRNHAFWINAMKVTFTQGLLLVLFTSMTYAVDSKAQVLNKKVSLRIENQEVAVVLQRLEKLADIKFVFSPQVIKSGQKVTISIENERFGMVLEKLLRPLHIQYEIAGKYILLSDFRAETTGQILPKEPETELDRVADVTVKGVVTDAEKGEGLPGVSVVLKNSQKGTTTDSRGNYSLAVAETGSVLVFSFVGYLPQEVTVNNQTVINIRLKPDTKSLSEVVVIGYGAQSRKTISTAISKVEGKSIANQPVSTPGEALAGLSSGVQVQSGRGGFPGEAPTIRIRGIGSLGTNSNPLYVVDGYPLQEPSQFNLINPSDIESIEILKDAASAAIYGSRAGNGVVIVTTKRGKAGKTSFNFSAYTGLQQIAKKVDALNRDEYLDYIKFVARVRNQAYPSIFDTNPQSLPNTDWQDAVFRQAPISEYQLSASGGSDRVRYAVSGAYFTQEGTMKGTSYDRYNLRFNLDADLSPKLRIGVSVAPSYSQQFRQPAGGPYNNATGTEISGGRALPNPVTSATLMPAVIPLYTATGDYAQNFDGVRNDDGSSFFADNMFSPLAIVELNKNRLRNYRLFGNGFLEYEPIKDLKIRSSLGSTLNLEDGYAYVPATLANQLAPRANASNPVFGQIFARETQQLALDWLWENTATYSKTVAQNHNFTVLALYSLQKFQSKFTGTSGRTGTFTTDLLTNPLASPDRVGELQYDQNAFLSYGGRVTYDFKSKYILSAALRRDASSRFGPNNRFATFPSFSAAWRLTEEPFLQSLKSVVNELKIRASYGETGNANIGSFTWLNSVVGRNYSFGGQRTFGYAQSGFANYNLTWERNRQTDLGIEAGFLNDKFSLAVDLYDRTTTGMLFQKDLPGIVGYANTFRTNLGELRNRGVEITGKANLKINRVFWTIDANLSANRTKVLNLGGPQSLPPQSAVFGWNNVFQIKVGDPLGYMYGYQVQGIFKSQDDLTRYPQWVNGDKVGNWIIKDQNADGKVDENDRVVIGKGFPNFIYGVTNTFRYGGFDLSLLVQGVQGANLINGNLRHPAGNIDYGSINLFYNNMFDPANPNREVTFHMPGASGVNIGNNLTDRAVFNGSFLRVRNITLGYTIPATVLQRIKLQTARVFATGQNLFTVTKYIWYNPEASLNGDSVYQPGVDQGTYPANRTVTVGVNIGF</sequence>
<dbReference type="InterPro" id="IPR037066">
    <property type="entry name" value="Plug_dom_sf"/>
</dbReference>
<reference evidence="12 13" key="1">
    <citation type="submission" date="2018-11" db="EMBL/GenBank/DDBJ databases">
        <authorList>
            <person name="Zhou Z."/>
            <person name="Wang G."/>
        </authorList>
    </citation>
    <scope>NUCLEOTIDE SEQUENCE [LARGE SCALE GENOMIC DNA]</scope>
    <source>
        <strain evidence="12 13">KCTC42998</strain>
    </source>
</reference>
<keyword evidence="2 8" id="KW-0813">Transport</keyword>
<dbReference type="Pfam" id="PF00593">
    <property type="entry name" value="TonB_dep_Rec_b-barrel"/>
    <property type="match status" value="1"/>
</dbReference>
<dbReference type="OrthoDB" id="9768177at2"/>
<protein>
    <submittedName>
        <fullName evidence="12">SusC/RagA family TonB-linked outer membrane protein</fullName>
    </submittedName>
</protein>
<dbReference type="NCBIfam" id="TIGR04056">
    <property type="entry name" value="OMP_RagA_SusC"/>
    <property type="match status" value="1"/>
</dbReference>
<feature type="domain" description="TonB-dependent receptor-like beta-barrel" evidence="10">
    <location>
        <begin position="550"/>
        <end position="945"/>
    </location>
</feature>
<dbReference type="PROSITE" id="PS52016">
    <property type="entry name" value="TONB_DEPENDENT_REC_3"/>
    <property type="match status" value="1"/>
</dbReference>
<keyword evidence="13" id="KW-1185">Reference proteome</keyword>
<evidence type="ECO:0000259" key="11">
    <source>
        <dbReference type="Pfam" id="PF07715"/>
    </source>
</evidence>
<dbReference type="InterPro" id="IPR036942">
    <property type="entry name" value="Beta-barrel_TonB_sf"/>
</dbReference>